<sequence>MDMVYAYYAFVELHQSPSSILDLIQMEPRQKGLFYGMIEYKLEQNAKAMKEANRK</sequence>
<dbReference type="Proteomes" id="UP000546806">
    <property type="component" value="Unassembled WGS sequence"/>
</dbReference>
<dbReference type="RefSeq" id="WP_185533705.1">
    <property type="nucleotide sequence ID" value="NZ_JAARWW010000005.1"/>
</dbReference>
<evidence type="ECO:0000313" key="2">
    <source>
        <dbReference type="Proteomes" id="UP000546806"/>
    </source>
</evidence>
<protein>
    <submittedName>
        <fullName evidence="1">Uncharacterized protein</fullName>
    </submittedName>
</protein>
<proteinExistence type="predicted"/>
<dbReference type="EMBL" id="JAARWW010000005">
    <property type="protein sequence ID" value="MBC2004449.1"/>
    <property type="molecule type" value="Genomic_DNA"/>
</dbReference>
<dbReference type="AlphaFoldDB" id="A0A842CUF7"/>
<comment type="caution">
    <text evidence="1">The sequence shown here is derived from an EMBL/GenBank/DDBJ whole genome shotgun (WGS) entry which is preliminary data.</text>
</comment>
<name>A0A842CUF7_9LIST</name>
<reference evidence="1 2" key="1">
    <citation type="submission" date="2020-03" db="EMBL/GenBank/DDBJ databases">
        <title>Soil Listeria distribution.</title>
        <authorList>
            <person name="Liao J."/>
            <person name="Wiedmann M."/>
        </authorList>
    </citation>
    <scope>NUCLEOTIDE SEQUENCE [LARGE SCALE GENOMIC DNA]</scope>
    <source>
        <strain evidence="1 2">FSL L7-0435</strain>
    </source>
</reference>
<gene>
    <name evidence="1" type="ORF">HCA78_11765</name>
</gene>
<accession>A0A842CUF7</accession>
<organism evidence="1 2">
    <name type="scientific">Listeria booriae</name>
    <dbReference type="NCBI Taxonomy" id="1552123"/>
    <lineage>
        <taxon>Bacteria</taxon>
        <taxon>Bacillati</taxon>
        <taxon>Bacillota</taxon>
        <taxon>Bacilli</taxon>
        <taxon>Bacillales</taxon>
        <taxon>Listeriaceae</taxon>
        <taxon>Listeria</taxon>
    </lineage>
</organism>
<evidence type="ECO:0000313" key="1">
    <source>
        <dbReference type="EMBL" id="MBC2004449.1"/>
    </source>
</evidence>